<evidence type="ECO:0000259" key="9">
    <source>
        <dbReference type="PROSITE" id="PS51012"/>
    </source>
</evidence>
<dbReference type="AlphaFoldDB" id="A0A127BAB7"/>
<evidence type="ECO:0000256" key="6">
    <source>
        <dbReference type="ARBA" id="ARBA00022989"/>
    </source>
</evidence>
<dbReference type="InterPro" id="IPR051449">
    <property type="entry name" value="ABC-2_transporter_component"/>
</dbReference>
<dbReference type="KEGG" id="pyc:TQ32_07140"/>
<feature type="transmembrane region" description="Helical" evidence="8">
    <location>
        <begin position="195"/>
        <end position="218"/>
    </location>
</feature>
<keyword evidence="4" id="KW-1003">Cell membrane</keyword>
<dbReference type="EMBL" id="CP010835">
    <property type="protein sequence ID" value="AMM54274.1"/>
    <property type="molecule type" value="Genomic_DNA"/>
</dbReference>
<keyword evidence="6 8" id="KW-1133">Transmembrane helix</keyword>
<dbReference type="STRING" id="1609559.TQ32_07140"/>
<sequence length="392" mass="44114">MKFRAVKGIFIKEVKEFSREKMAIFWVFIFPILWLLILGGIWGNENPTLNVKVGYYSRENVSWIIHAIESVEVNGERMFTIYHYSSWEGGINALKKGKIDAFLVFPNGFTVNLTKGYPTYVEVYYDKSDPQTYQIVKGAITGFFTELSSRLQEERLNMVGKYVPRNALPYILGFAKPVTLEEKTVEGTKVTPMEFYVTSFIGIQFLFATMLMMSSSVLEEIEKGTLRRIASSPASPWDFLIGKMSATFAIILVSIFTGLAFAFLAFHVRFFPSPLGWVVIVLASIFSMSLGLAIGMLTGSIKTTNAVVNLISMPLLFFAAVVVPESLLPSWARPIAKYFPLGAALKALRKLEIYHLSVSEVRVELSIVTLGALMMLAVALFSYRWRIRRLSA</sequence>
<keyword evidence="5 8" id="KW-0812">Transmembrane</keyword>
<evidence type="ECO:0000256" key="7">
    <source>
        <dbReference type="ARBA" id="ARBA00023136"/>
    </source>
</evidence>
<dbReference type="Pfam" id="PF12698">
    <property type="entry name" value="ABC2_membrane_3"/>
    <property type="match status" value="1"/>
</dbReference>
<dbReference type="Proteomes" id="UP000070587">
    <property type="component" value="Chromosome"/>
</dbReference>
<feature type="domain" description="ABC transmembrane type-2" evidence="9">
    <location>
        <begin position="156"/>
        <end position="386"/>
    </location>
</feature>
<dbReference type="InterPro" id="IPR013525">
    <property type="entry name" value="ABC2_TM"/>
</dbReference>
<proteinExistence type="inferred from homology"/>
<feature type="transmembrane region" description="Helical" evidence="8">
    <location>
        <begin position="21"/>
        <end position="42"/>
    </location>
</feature>
<evidence type="ECO:0000313" key="11">
    <source>
        <dbReference type="Proteomes" id="UP000070587"/>
    </source>
</evidence>
<dbReference type="InterPro" id="IPR047817">
    <property type="entry name" value="ABC2_TM_bact-type"/>
</dbReference>
<keyword evidence="7 8" id="KW-0472">Membrane</keyword>
<feature type="transmembrane region" description="Helical" evidence="8">
    <location>
        <begin position="365"/>
        <end position="383"/>
    </location>
</feature>
<dbReference type="OrthoDB" id="147058at2157"/>
<keyword evidence="3" id="KW-0813">Transport</keyword>
<evidence type="ECO:0000256" key="1">
    <source>
        <dbReference type="ARBA" id="ARBA00004651"/>
    </source>
</evidence>
<evidence type="ECO:0000256" key="5">
    <source>
        <dbReference type="ARBA" id="ARBA00022692"/>
    </source>
</evidence>
<feature type="transmembrane region" description="Helical" evidence="8">
    <location>
        <begin position="246"/>
        <end position="268"/>
    </location>
</feature>
<dbReference type="GO" id="GO:0140359">
    <property type="term" value="F:ABC-type transporter activity"/>
    <property type="evidence" value="ECO:0007669"/>
    <property type="project" value="InterPro"/>
</dbReference>
<feature type="transmembrane region" description="Helical" evidence="8">
    <location>
        <begin position="274"/>
        <end position="294"/>
    </location>
</feature>
<dbReference type="Gene3D" id="3.40.1710.10">
    <property type="entry name" value="abc type-2 transporter like domain"/>
    <property type="match status" value="1"/>
</dbReference>
<accession>A0A127BAB7</accession>
<comment type="similarity">
    <text evidence="2">Belongs to the ABC-2 integral membrane protein family.</text>
</comment>
<dbReference type="PANTHER" id="PTHR30294:SF29">
    <property type="entry name" value="MULTIDRUG ABC TRANSPORTER PERMEASE YBHS-RELATED"/>
    <property type="match status" value="1"/>
</dbReference>
<evidence type="ECO:0000313" key="10">
    <source>
        <dbReference type="EMBL" id="AMM54274.1"/>
    </source>
</evidence>
<dbReference type="PANTHER" id="PTHR30294">
    <property type="entry name" value="MEMBRANE COMPONENT OF ABC TRANSPORTER YHHJ-RELATED"/>
    <property type="match status" value="1"/>
</dbReference>
<evidence type="ECO:0000256" key="2">
    <source>
        <dbReference type="ARBA" id="ARBA00007783"/>
    </source>
</evidence>
<comment type="subcellular location">
    <subcellularLocation>
        <location evidence="1">Cell membrane</location>
        <topology evidence="1">Multi-pass membrane protein</topology>
    </subcellularLocation>
</comment>
<reference evidence="11" key="1">
    <citation type="submission" date="2015-02" db="EMBL/GenBank/DDBJ databases">
        <title>Pyrococcus kukulkanii sp. nov., a novel hyperthermophilic archaeon isolated from a deep-sea hydrothermal vent at the Guaymas Basin.</title>
        <authorList>
            <person name="Oger P.M."/>
            <person name="Callac N."/>
            <person name="Jebbar M."/>
            <person name="Godfroy A."/>
        </authorList>
    </citation>
    <scope>NUCLEOTIDE SEQUENCE [LARGE SCALE GENOMIC DNA]</scope>
    <source>
        <strain evidence="11">NCB100</strain>
    </source>
</reference>
<name>A0A127BAB7_9EURY</name>
<protein>
    <submittedName>
        <fullName evidence="10">ABC transporter</fullName>
    </submittedName>
</protein>
<reference evidence="10 11" key="2">
    <citation type="journal article" date="2016" name="Int. J. Syst. Evol. Microbiol.">
        <title>Pyrococcus kukulkanii sp. nov., a hyperthermophilic, piezophilic archaeon isolated from a deep-sea hydrothermal vent.</title>
        <authorList>
            <person name="Callac N."/>
            <person name="Oger P."/>
            <person name="Lesongeur F."/>
            <person name="Rattray J.E."/>
            <person name="Vannier P."/>
            <person name="Michoud G."/>
            <person name="Beauverger M."/>
            <person name="Gayet N."/>
            <person name="Rouxel O."/>
            <person name="Jebbar M."/>
            <person name="Godfroy A."/>
        </authorList>
    </citation>
    <scope>NUCLEOTIDE SEQUENCE [LARGE SCALE GENOMIC DNA]</scope>
    <source>
        <strain evidence="10 11">NCB100</strain>
    </source>
</reference>
<dbReference type="GeneID" id="28491598"/>
<gene>
    <name evidence="10" type="ORF">TQ32_07140</name>
</gene>
<dbReference type="PROSITE" id="PS51012">
    <property type="entry name" value="ABC_TM2"/>
    <property type="match status" value="1"/>
</dbReference>
<dbReference type="PATRIC" id="fig|1609559.3.peg.1500"/>
<feature type="transmembrane region" description="Helical" evidence="8">
    <location>
        <begin position="306"/>
        <end position="323"/>
    </location>
</feature>
<dbReference type="RefSeq" id="WP_068322838.1">
    <property type="nucleotide sequence ID" value="NZ_CP010835.1"/>
</dbReference>
<dbReference type="GO" id="GO:0005886">
    <property type="term" value="C:plasma membrane"/>
    <property type="evidence" value="ECO:0007669"/>
    <property type="project" value="UniProtKB-SubCell"/>
</dbReference>
<evidence type="ECO:0000256" key="8">
    <source>
        <dbReference type="SAM" id="Phobius"/>
    </source>
</evidence>
<evidence type="ECO:0000256" key="4">
    <source>
        <dbReference type="ARBA" id="ARBA00022475"/>
    </source>
</evidence>
<organism evidence="10 11">
    <name type="scientific">Pyrococcus kukulkanii</name>
    <dbReference type="NCBI Taxonomy" id="1609559"/>
    <lineage>
        <taxon>Archaea</taxon>
        <taxon>Methanobacteriati</taxon>
        <taxon>Methanobacteriota</taxon>
        <taxon>Thermococci</taxon>
        <taxon>Thermococcales</taxon>
        <taxon>Thermococcaceae</taxon>
        <taxon>Pyrococcus</taxon>
    </lineage>
</organism>
<evidence type="ECO:0000256" key="3">
    <source>
        <dbReference type="ARBA" id="ARBA00022448"/>
    </source>
</evidence>